<name>A0ABV5TWP0_9PSEU</name>
<dbReference type="InterPro" id="IPR003399">
    <property type="entry name" value="Mce/MlaD"/>
</dbReference>
<dbReference type="Proteomes" id="UP001589535">
    <property type="component" value="Unassembled WGS sequence"/>
</dbReference>
<evidence type="ECO:0000259" key="1">
    <source>
        <dbReference type="Pfam" id="PF02470"/>
    </source>
</evidence>
<dbReference type="NCBIfam" id="TIGR00996">
    <property type="entry name" value="Mtu_fam_mce"/>
    <property type="match status" value="1"/>
</dbReference>
<proteinExistence type="predicted"/>
<dbReference type="InterPro" id="IPR005693">
    <property type="entry name" value="Mce"/>
</dbReference>
<dbReference type="Pfam" id="PF11887">
    <property type="entry name" value="Mce4_CUP1"/>
    <property type="match status" value="1"/>
</dbReference>
<gene>
    <name evidence="3" type="ORF">ACFFTO_03765</name>
</gene>
<accession>A0ABV5TWP0</accession>
<feature type="domain" description="Mammalian cell entry C-terminal" evidence="2">
    <location>
        <begin position="117"/>
        <end position="339"/>
    </location>
</feature>
<keyword evidence="4" id="KW-1185">Reference proteome</keyword>
<evidence type="ECO:0000259" key="2">
    <source>
        <dbReference type="Pfam" id="PF11887"/>
    </source>
</evidence>
<dbReference type="RefSeq" id="WP_378189264.1">
    <property type="nucleotide sequence ID" value="NZ_JBHMBK010000002.1"/>
</dbReference>
<dbReference type="PANTHER" id="PTHR33371:SF19">
    <property type="entry name" value="MCE-FAMILY PROTEIN MCE4A"/>
    <property type="match status" value="1"/>
</dbReference>
<dbReference type="Pfam" id="PF02470">
    <property type="entry name" value="MlaD"/>
    <property type="match status" value="1"/>
</dbReference>
<evidence type="ECO:0000313" key="4">
    <source>
        <dbReference type="Proteomes" id="UP001589535"/>
    </source>
</evidence>
<evidence type="ECO:0000313" key="3">
    <source>
        <dbReference type="EMBL" id="MFB9683291.1"/>
    </source>
</evidence>
<dbReference type="InterPro" id="IPR024516">
    <property type="entry name" value="Mce_C"/>
</dbReference>
<organism evidence="3 4">
    <name type="scientific">Amycolatopsis plumensis</name>
    <dbReference type="NCBI Taxonomy" id="236508"/>
    <lineage>
        <taxon>Bacteria</taxon>
        <taxon>Bacillati</taxon>
        <taxon>Actinomycetota</taxon>
        <taxon>Actinomycetes</taxon>
        <taxon>Pseudonocardiales</taxon>
        <taxon>Pseudonocardiaceae</taxon>
        <taxon>Amycolatopsis</taxon>
    </lineage>
</organism>
<sequence>MRTLRRRLLGLLLIAVMVGGVALSIALYDKAFTPVVTVKLQADKIGNQLIKQSDVKVRGLIVGSVQDIVATDKGAELTLALKPESAKLIPENVSARFLPKTLFGERFVSLEIPKDPSAKTLSTGDVIPQDRTSNAVELEQAFSHLMPVLQAVQPQKLSATLTAISTALQGRGDQLGDTLSQLGTYIGELNPHEPELQHNLKALAEFSDHLKDAAPDLVQSLDNLSTTTRTVVDERQHLSDLYGSLTQASVDLQTFLQNNKDNIISLVDTARPTAELLAKYAPEYPCVISQMAQNVPLIDQALGKGTNQPGLHATIEIIVPRAPYQAGKEEPRFDDKRGPRCYDIKDIPKPFPSEPPDGAFKDGTLHQAAPKSVGEGLNPAKFKADAAGNGGSGGDLAYSTAEQGFLADLLGPQLGMTAADVPGWSSLLVGPLYRGAEVTVK</sequence>
<dbReference type="PANTHER" id="PTHR33371">
    <property type="entry name" value="INTERMEMBRANE PHOSPHOLIPID TRANSPORT SYSTEM BINDING PROTEIN MLAD-RELATED"/>
    <property type="match status" value="1"/>
</dbReference>
<dbReference type="EMBL" id="JBHMBK010000002">
    <property type="protein sequence ID" value="MFB9683291.1"/>
    <property type="molecule type" value="Genomic_DNA"/>
</dbReference>
<protein>
    <submittedName>
        <fullName evidence="3">MCE family protein</fullName>
    </submittedName>
</protein>
<comment type="caution">
    <text evidence="3">The sequence shown here is derived from an EMBL/GenBank/DDBJ whole genome shotgun (WGS) entry which is preliminary data.</text>
</comment>
<dbReference type="InterPro" id="IPR052336">
    <property type="entry name" value="MlaD_Phospholipid_Transporter"/>
</dbReference>
<feature type="domain" description="Mce/MlaD" evidence="1">
    <location>
        <begin position="36"/>
        <end position="111"/>
    </location>
</feature>
<reference evidence="3 4" key="1">
    <citation type="submission" date="2024-09" db="EMBL/GenBank/DDBJ databases">
        <authorList>
            <person name="Sun Q."/>
            <person name="Mori K."/>
        </authorList>
    </citation>
    <scope>NUCLEOTIDE SEQUENCE [LARGE SCALE GENOMIC DNA]</scope>
    <source>
        <strain evidence="3 4">JCM 13852</strain>
    </source>
</reference>